<comment type="caution">
    <text evidence="1">The sequence shown here is derived from an EMBL/GenBank/DDBJ whole genome shotgun (WGS) entry which is preliminary data.</text>
</comment>
<evidence type="ECO:0008006" key="3">
    <source>
        <dbReference type="Google" id="ProtNLM"/>
    </source>
</evidence>
<proteinExistence type="predicted"/>
<dbReference type="EMBL" id="JACRUL010000001">
    <property type="protein sequence ID" value="MBC5842847.1"/>
    <property type="molecule type" value="Genomic_DNA"/>
</dbReference>
<dbReference type="Proteomes" id="UP000641454">
    <property type="component" value="Unassembled WGS sequence"/>
</dbReference>
<sequence length="83" mass="9770">MIQSTQLQIEKLNLIEKIIHIEDENLIAYLNAMLLENTNEYKLSVEDLSTIEESRSKYLSSEDKGKSWDEVKSNLLKKRDERL</sequence>
<organism evidence="1 2">
    <name type="scientific">Flavobacterium muglaense</name>
    <dbReference type="NCBI Taxonomy" id="2764716"/>
    <lineage>
        <taxon>Bacteria</taxon>
        <taxon>Pseudomonadati</taxon>
        <taxon>Bacteroidota</taxon>
        <taxon>Flavobacteriia</taxon>
        <taxon>Flavobacteriales</taxon>
        <taxon>Flavobacteriaceae</taxon>
        <taxon>Flavobacterium</taxon>
    </lineage>
</organism>
<keyword evidence="2" id="KW-1185">Reference proteome</keyword>
<name>A0A923SDV1_9FLAO</name>
<protein>
    <recommendedName>
        <fullName evidence="3">Addiction module component</fullName>
    </recommendedName>
</protein>
<evidence type="ECO:0000313" key="2">
    <source>
        <dbReference type="Proteomes" id="UP000641454"/>
    </source>
</evidence>
<evidence type="ECO:0000313" key="1">
    <source>
        <dbReference type="EMBL" id="MBC5842847.1"/>
    </source>
</evidence>
<gene>
    <name evidence="1" type="ORF">H8R25_00110</name>
</gene>
<dbReference type="RefSeq" id="WP_187016551.1">
    <property type="nucleotide sequence ID" value="NZ_JACRUK010000001.1"/>
</dbReference>
<dbReference type="AlphaFoldDB" id="A0A923SDV1"/>
<accession>A0A923SDV1</accession>
<reference evidence="1 2" key="1">
    <citation type="submission" date="2020-08" db="EMBL/GenBank/DDBJ databases">
        <title>Description of novel Flavobacterium F-392 isolate.</title>
        <authorList>
            <person name="Saticioglu I.B."/>
            <person name="Duman M."/>
            <person name="Altun S."/>
        </authorList>
    </citation>
    <scope>NUCLEOTIDE SEQUENCE [LARGE SCALE GENOMIC DNA]</scope>
    <source>
        <strain evidence="1 2">F-392</strain>
    </source>
</reference>